<dbReference type="InterPro" id="IPR029787">
    <property type="entry name" value="Nucleotide_cyclase"/>
</dbReference>
<sequence length="557" mass="64768">MYKDLDINKLSYESKEIFLGEQGIKAINIINTLIEFRLNPKSEYKEDIKRFFSSICAASSILGYNNLLNAGEYYASYIDSVDEVTVNSHEFFSNLLNGIGIIRKEIEMLKVNLNNEKLNTNKDIISSISSVKKRRSKGNILILDDDRLTLSILKDAFKEEGYNVKTTTNPYDAIEQALSSHINIVLIDIIMPKLNGFEVFEILKKNKIDIPIIFLTGKSLTDYKVDALSKGADDYITKPFEIKEVIARVERALMRSRQYKSKLNIDKLTGVHTKDFFNEKIKQITKCTELSQDLSVAFIDIDDFKLINDTYGHLVGDYILRDFAEFLEEHIDQKDLIFRFGGDEFIVLFNGKKEIDAFECMEVFREKLNDRIFIYDDLNCEINITISIGVTSINNRDSIEKILKRSDKCLYKSKELGKNRTICCNNIKTNRDYKNKIVMLKEESNITDFIKTKFKYIGYEFYSTYDENHLEELIKQFTPNLVILDLTMEYIDPINICKKIRNYDNVKKTKIIVIVDKNQKREITECVQIGVDEYIIKPFSVLELERRVSLLLNNNKK</sequence>
<dbReference type="STRING" id="1128398.Curi_c28900"/>
<protein>
    <submittedName>
        <fullName evidence="4">Signal transduction GGDEF domain-containing protein</fullName>
    </submittedName>
</protein>
<dbReference type="InterPro" id="IPR050469">
    <property type="entry name" value="Diguanylate_Cyclase"/>
</dbReference>
<dbReference type="SMART" id="SM00448">
    <property type="entry name" value="REC"/>
    <property type="match status" value="2"/>
</dbReference>
<dbReference type="eggNOG" id="COG3706">
    <property type="taxonomic scope" value="Bacteria"/>
</dbReference>
<accession>K0B326</accession>
<dbReference type="InterPro" id="IPR011006">
    <property type="entry name" value="CheY-like_superfamily"/>
</dbReference>
<feature type="domain" description="Response regulatory" evidence="2">
    <location>
        <begin position="436"/>
        <end position="552"/>
    </location>
</feature>
<proteinExistence type="predicted"/>
<dbReference type="InterPro" id="IPR001789">
    <property type="entry name" value="Sig_transdc_resp-reg_receiver"/>
</dbReference>
<evidence type="ECO:0000313" key="4">
    <source>
        <dbReference type="EMBL" id="AFS79859.1"/>
    </source>
</evidence>
<dbReference type="PANTHER" id="PTHR45138:SF9">
    <property type="entry name" value="DIGUANYLATE CYCLASE DGCM-RELATED"/>
    <property type="match status" value="1"/>
</dbReference>
<dbReference type="PATRIC" id="fig|1128398.3.peg.2962"/>
<dbReference type="EMBL" id="CP003326">
    <property type="protein sequence ID" value="AFS79859.1"/>
    <property type="molecule type" value="Genomic_DNA"/>
</dbReference>
<dbReference type="PROSITE" id="PS50110">
    <property type="entry name" value="RESPONSE_REGULATORY"/>
    <property type="match status" value="2"/>
</dbReference>
<evidence type="ECO:0000259" key="3">
    <source>
        <dbReference type="PROSITE" id="PS50887"/>
    </source>
</evidence>
<name>K0B326_GOTA9</name>
<dbReference type="Pfam" id="PF00990">
    <property type="entry name" value="GGDEF"/>
    <property type="match status" value="1"/>
</dbReference>
<dbReference type="SMART" id="SM00267">
    <property type="entry name" value="GGDEF"/>
    <property type="match status" value="1"/>
</dbReference>
<dbReference type="GO" id="GO:0052621">
    <property type="term" value="F:diguanylate cyclase activity"/>
    <property type="evidence" value="ECO:0007669"/>
    <property type="project" value="TreeGrafter"/>
</dbReference>
<evidence type="ECO:0000256" key="1">
    <source>
        <dbReference type="PROSITE-ProRule" id="PRU00169"/>
    </source>
</evidence>
<dbReference type="SUPFAM" id="SSF52172">
    <property type="entry name" value="CheY-like"/>
    <property type="match status" value="2"/>
</dbReference>
<dbReference type="KEGG" id="cad:Curi_c28900"/>
<reference evidence="4 5" key="1">
    <citation type="journal article" date="2012" name="PLoS ONE">
        <title>The purine-utilizing bacterium Clostridium acidurici 9a: a genome-guided metabolic reconsideration.</title>
        <authorList>
            <person name="Hartwich K."/>
            <person name="Poehlein A."/>
            <person name="Daniel R."/>
        </authorList>
    </citation>
    <scope>NUCLEOTIDE SEQUENCE [LARGE SCALE GENOMIC DNA]</scope>
    <source>
        <strain evidence="5">ATCC 7906 / DSM 604 / BCRC 14475 / CIP 104303 / KCTC 5404 / NCIMB 10678 / 9a</strain>
    </source>
</reference>
<keyword evidence="5" id="KW-1185">Reference proteome</keyword>
<dbReference type="SUPFAM" id="SSF55073">
    <property type="entry name" value="Nucleotide cyclase"/>
    <property type="match status" value="1"/>
</dbReference>
<feature type="modified residue" description="4-aspartylphosphate" evidence="1">
    <location>
        <position position="485"/>
    </location>
</feature>
<dbReference type="CDD" id="cd01949">
    <property type="entry name" value="GGDEF"/>
    <property type="match status" value="1"/>
</dbReference>
<evidence type="ECO:0000259" key="2">
    <source>
        <dbReference type="PROSITE" id="PS50110"/>
    </source>
</evidence>
<dbReference type="Gene3D" id="3.30.70.270">
    <property type="match status" value="1"/>
</dbReference>
<dbReference type="Proteomes" id="UP000006094">
    <property type="component" value="Chromosome"/>
</dbReference>
<dbReference type="InterPro" id="IPR000160">
    <property type="entry name" value="GGDEF_dom"/>
</dbReference>
<dbReference type="GO" id="GO:0043709">
    <property type="term" value="P:cell adhesion involved in single-species biofilm formation"/>
    <property type="evidence" value="ECO:0007669"/>
    <property type="project" value="TreeGrafter"/>
</dbReference>
<dbReference type="RefSeq" id="WP_014968993.1">
    <property type="nucleotide sequence ID" value="NC_018664.1"/>
</dbReference>
<feature type="domain" description="GGDEF" evidence="3">
    <location>
        <begin position="292"/>
        <end position="426"/>
    </location>
</feature>
<gene>
    <name evidence="4" type="ordered locus">Curi_c28900</name>
</gene>
<dbReference type="GO" id="GO:1902201">
    <property type="term" value="P:negative regulation of bacterial-type flagellum-dependent cell motility"/>
    <property type="evidence" value="ECO:0007669"/>
    <property type="project" value="TreeGrafter"/>
</dbReference>
<dbReference type="HOGENOM" id="CLU_000445_11_28_9"/>
<dbReference type="GO" id="GO:0005886">
    <property type="term" value="C:plasma membrane"/>
    <property type="evidence" value="ECO:0007669"/>
    <property type="project" value="TreeGrafter"/>
</dbReference>
<organism evidence="4 5">
    <name type="scientific">Gottschalkia acidurici (strain ATCC 7906 / DSM 604 / BCRC 14475 / CIP 104303 / KCTC 5404 / NCIMB 10678 / 9a)</name>
    <name type="common">Clostridium acidurici</name>
    <dbReference type="NCBI Taxonomy" id="1128398"/>
    <lineage>
        <taxon>Bacteria</taxon>
        <taxon>Bacillati</taxon>
        <taxon>Bacillota</taxon>
        <taxon>Tissierellia</taxon>
        <taxon>Tissierellales</taxon>
        <taxon>Gottschalkiaceae</taxon>
        <taxon>Gottschalkia</taxon>
    </lineage>
</organism>
<dbReference type="AlphaFoldDB" id="K0B326"/>
<dbReference type="PROSITE" id="PS50887">
    <property type="entry name" value="GGDEF"/>
    <property type="match status" value="1"/>
</dbReference>
<dbReference type="OrthoDB" id="9783388at2"/>
<dbReference type="Pfam" id="PF00072">
    <property type="entry name" value="Response_reg"/>
    <property type="match status" value="2"/>
</dbReference>
<evidence type="ECO:0000313" key="5">
    <source>
        <dbReference type="Proteomes" id="UP000006094"/>
    </source>
</evidence>
<dbReference type="InterPro" id="IPR043128">
    <property type="entry name" value="Rev_trsase/Diguanyl_cyclase"/>
</dbReference>
<feature type="modified residue" description="4-aspartylphosphate" evidence="1">
    <location>
        <position position="188"/>
    </location>
</feature>
<dbReference type="GO" id="GO:0000160">
    <property type="term" value="P:phosphorelay signal transduction system"/>
    <property type="evidence" value="ECO:0007669"/>
    <property type="project" value="InterPro"/>
</dbReference>
<dbReference type="PANTHER" id="PTHR45138">
    <property type="entry name" value="REGULATORY COMPONENTS OF SENSORY TRANSDUCTION SYSTEM"/>
    <property type="match status" value="1"/>
</dbReference>
<dbReference type="NCBIfam" id="TIGR00254">
    <property type="entry name" value="GGDEF"/>
    <property type="match status" value="1"/>
</dbReference>
<dbReference type="FunFam" id="3.30.70.270:FF:000001">
    <property type="entry name" value="Diguanylate cyclase domain protein"/>
    <property type="match status" value="1"/>
</dbReference>
<keyword evidence="1" id="KW-0597">Phosphoprotein</keyword>
<feature type="domain" description="Response regulatory" evidence="2">
    <location>
        <begin position="139"/>
        <end position="253"/>
    </location>
</feature>
<dbReference type="Gene3D" id="3.40.50.2300">
    <property type="match status" value="2"/>
</dbReference>
<dbReference type="CDD" id="cd00156">
    <property type="entry name" value="REC"/>
    <property type="match status" value="1"/>
</dbReference>